<dbReference type="GO" id="GO:0003724">
    <property type="term" value="F:RNA helicase activity"/>
    <property type="evidence" value="ECO:0007669"/>
    <property type="project" value="TreeGrafter"/>
</dbReference>
<feature type="compositionally biased region" description="Basic and acidic residues" evidence="5">
    <location>
        <begin position="170"/>
        <end position="180"/>
    </location>
</feature>
<name>A0AAW1VUQ4_RUBAR</name>
<dbReference type="AlphaFoldDB" id="A0AAW1VUQ4"/>
<evidence type="ECO:0000313" key="8">
    <source>
        <dbReference type="Proteomes" id="UP001457282"/>
    </source>
</evidence>
<sequence length="180" mass="20926">MTKKVKKVERAGLRNPVKIEPAKHKDCYLVYILTEKFQCTTMVFTRTCDTTSFLALMLQNLGIRAIPLYGRMNQSKRLGALNMFKAGKYNDPKNYIHREFYFRIESHIDKKLPEFPAQEEEVLQFEEGVREATRLAATKMKESGGRKRRSGGDNDEQDIESDFKSQGWPEVRKVEGVQER</sequence>
<dbReference type="PANTHER" id="PTHR47959:SF24">
    <property type="entry name" value="ATP-DEPENDENT RNA HELICASE"/>
    <property type="match status" value="1"/>
</dbReference>
<dbReference type="Gene3D" id="3.40.50.300">
    <property type="entry name" value="P-loop containing nucleotide triphosphate hydrolases"/>
    <property type="match status" value="1"/>
</dbReference>
<dbReference type="GO" id="GO:0005829">
    <property type="term" value="C:cytosol"/>
    <property type="evidence" value="ECO:0007669"/>
    <property type="project" value="TreeGrafter"/>
</dbReference>
<dbReference type="GO" id="GO:0016787">
    <property type="term" value="F:hydrolase activity"/>
    <property type="evidence" value="ECO:0007669"/>
    <property type="project" value="UniProtKB-KW"/>
</dbReference>
<evidence type="ECO:0000256" key="1">
    <source>
        <dbReference type="ARBA" id="ARBA00022741"/>
    </source>
</evidence>
<evidence type="ECO:0000256" key="2">
    <source>
        <dbReference type="ARBA" id="ARBA00022801"/>
    </source>
</evidence>
<gene>
    <name evidence="7" type="ORF">M0R45_035596</name>
</gene>
<keyword evidence="3" id="KW-0347">Helicase</keyword>
<evidence type="ECO:0000256" key="5">
    <source>
        <dbReference type="SAM" id="MobiDB-lite"/>
    </source>
</evidence>
<reference evidence="7 8" key="1">
    <citation type="journal article" date="2023" name="G3 (Bethesda)">
        <title>A chromosome-length genome assembly and annotation of blackberry (Rubus argutus, cv. 'Hillquist').</title>
        <authorList>
            <person name="Bruna T."/>
            <person name="Aryal R."/>
            <person name="Dudchenko O."/>
            <person name="Sargent D.J."/>
            <person name="Mead D."/>
            <person name="Buti M."/>
            <person name="Cavallini A."/>
            <person name="Hytonen T."/>
            <person name="Andres J."/>
            <person name="Pham M."/>
            <person name="Weisz D."/>
            <person name="Mascagni F."/>
            <person name="Usai G."/>
            <person name="Natali L."/>
            <person name="Bassil N."/>
            <person name="Fernandez G.E."/>
            <person name="Lomsadze A."/>
            <person name="Armour M."/>
            <person name="Olukolu B."/>
            <person name="Poorten T."/>
            <person name="Britton C."/>
            <person name="Davik J."/>
            <person name="Ashrafi H."/>
            <person name="Aiden E.L."/>
            <person name="Borodovsky M."/>
            <person name="Worthington M."/>
        </authorList>
    </citation>
    <scope>NUCLEOTIDE SEQUENCE [LARGE SCALE GENOMIC DNA]</scope>
    <source>
        <strain evidence="7">PI 553951</strain>
    </source>
</reference>
<keyword evidence="1" id="KW-0547">Nucleotide-binding</keyword>
<feature type="region of interest" description="Disordered" evidence="5">
    <location>
        <begin position="137"/>
        <end position="180"/>
    </location>
</feature>
<proteinExistence type="predicted"/>
<keyword evidence="4" id="KW-0067">ATP-binding</keyword>
<keyword evidence="2" id="KW-0378">Hydrolase</keyword>
<dbReference type="PANTHER" id="PTHR47959">
    <property type="entry name" value="ATP-DEPENDENT RNA HELICASE RHLE-RELATED"/>
    <property type="match status" value="1"/>
</dbReference>
<comment type="caution">
    <text evidence="7">The sequence shown here is derived from an EMBL/GenBank/DDBJ whole genome shotgun (WGS) entry which is preliminary data.</text>
</comment>
<keyword evidence="8" id="KW-1185">Reference proteome</keyword>
<dbReference type="GO" id="GO:0005524">
    <property type="term" value="F:ATP binding"/>
    <property type="evidence" value="ECO:0007669"/>
    <property type="project" value="UniProtKB-KW"/>
</dbReference>
<dbReference type="InterPro" id="IPR050079">
    <property type="entry name" value="DEAD_box_RNA_helicase"/>
</dbReference>
<feature type="domain" description="Helicase C-terminal" evidence="6">
    <location>
        <begin position="28"/>
        <end position="90"/>
    </location>
</feature>
<dbReference type="Proteomes" id="UP001457282">
    <property type="component" value="Unassembled WGS sequence"/>
</dbReference>
<dbReference type="EMBL" id="JBEDUW010000007">
    <property type="protein sequence ID" value="KAK9911701.1"/>
    <property type="molecule type" value="Genomic_DNA"/>
</dbReference>
<protein>
    <recommendedName>
        <fullName evidence="6">Helicase C-terminal domain-containing protein</fullName>
    </recommendedName>
</protein>
<dbReference type="SUPFAM" id="SSF52540">
    <property type="entry name" value="P-loop containing nucleoside triphosphate hydrolases"/>
    <property type="match status" value="1"/>
</dbReference>
<evidence type="ECO:0000256" key="3">
    <source>
        <dbReference type="ARBA" id="ARBA00022806"/>
    </source>
</evidence>
<organism evidence="7 8">
    <name type="scientific">Rubus argutus</name>
    <name type="common">Southern blackberry</name>
    <dbReference type="NCBI Taxonomy" id="59490"/>
    <lineage>
        <taxon>Eukaryota</taxon>
        <taxon>Viridiplantae</taxon>
        <taxon>Streptophyta</taxon>
        <taxon>Embryophyta</taxon>
        <taxon>Tracheophyta</taxon>
        <taxon>Spermatophyta</taxon>
        <taxon>Magnoliopsida</taxon>
        <taxon>eudicotyledons</taxon>
        <taxon>Gunneridae</taxon>
        <taxon>Pentapetalae</taxon>
        <taxon>rosids</taxon>
        <taxon>fabids</taxon>
        <taxon>Rosales</taxon>
        <taxon>Rosaceae</taxon>
        <taxon>Rosoideae</taxon>
        <taxon>Rosoideae incertae sedis</taxon>
        <taxon>Rubus</taxon>
    </lineage>
</organism>
<evidence type="ECO:0000256" key="4">
    <source>
        <dbReference type="ARBA" id="ARBA00022840"/>
    </source>
</evidence>
<dbReference type="Pfam" id="PF00271">
    <property type="entry name" value="Helicase_C"/>
    <property type="match status" value="1"/>
</dbReference>
<dbReference type="InterPro" id="IPR027417">
    <property type="entry name" value="P-loop_NTPase"/>
</dbReference>
<accession>A0AAW1VUQ4</accession>
<evidence type="ECO:0000313" key="7">
    <source>
        <dbReference type="EMBL" id="KAK9911701.1"/>
    </source>
</evidence>
<dbReference type="InterPro" id="IPR001650">
    <property type="entry name" value="Helicase_C-like"/>
</dbReference>
<evidence type="ECO:0000259" key="6">
    <source>
        <dbReference type="Pfam" id="PF00271"/>
    </source>
</evidence>